<protein>
    <submittedName>
        <fullName evidence="7">3'(2'),5'-bisphosphate nucleotidase</fullName>
    </submittedName>
</protein>
<evidence type="ECO:0000313" key="8">
    <source>
        <dbReference type="Proteomes" id="UP000054851"/>
    </source>
</evidence>
<keyword evidence="4" id="KW-0378">Hydrolase</keyword>
<evidence type="ECO:0000256" key="1">
    <source>
        <dbReference type="ARBA" id="ARBA00001946"/>
    </source>
</evidence>
<dbReference type="Pfam" id="PF00459">
    <property type="entry name" value="Inositol_P"/>
    <property type="match status" value="1"/>
</dbReference>
<dbReference type="Proteomes" id="UP000054851">
    <property type="component" value="Unassembled WGS sequence"/>
</dbReference>
<proteinExistence type="inferred from homology"/>
<dbReference type="PANTHER" id="PTHR43200:SF6">
    <property type="entry name" value="3'(2'),5'-BISPHOSPHATE NUCLEOTIDASE"/>
    <property type="match status" value="1"/>
</dbReference>
<dbReference type="InterPro" id="IPR051090">
    <property type="entry name" value="Inositol_monoP_superfamily"/>
</dbReference>
<dbReference type="PRINTS" id="PR00377">
    <property type="entry name" value="IMPHPHTASES"/>
</dbReference>
<comment type="similarity">
    <text evidence="2">Belongs to the inositol monophosphatase superfamily.</text>
</comment>
<feature type="binding site" evidence="6">
    <location>
        <position position="88"/>
    </location>
    <ligand>
        <name>Mg(2+)</name>
        <dbReference type="ChEBI" id="CHEBI:18420"/>
        <label>1</label>
        <note>catalytic</note>
    </ligand>
</feature>
<dbReference type="GO" id="GO:0046872">
    <property type="term" value="F:metal ion binding"/>
    <property type="evidence" value="ECO:0007669"/>
    <property type="project" value="UniProtKB-KW"/>
</dbReference>
<evidence type="ECO:0000256" key="3">
    <source>
        <dbReference type="ARBA" id="ARBA00022723"/>
    </source>
</evidence>
<dbReference type="InterPro" id="IPR000760">
    <property type="entry name" value="Inositol_monophosphatase-like"/>
</dbReference>
<dbReference type="PANTHER" id="PTHR43200">
    <property type="entry name" value="PHOSPHATASE"/>
    <property type="match status" value="1"/>
</dbReference>
<organism evidence="7 8">
    <name type="scientific">Caballeronia hypogeia</name>
    <dbReference type="NCBI Taxonomy" id="1777140"/>
    <lineage>
        <taxon>Bacteria</taxon>
        <taxon>Pseudomonadati</taxon>
        <taxon>Pseudomonadota</taxon>
        <taxon>Betaproteobacteria</taxon>
        <taxon>Burkholderiales</taxon>
        <taxon>Burkholderiaceae</taxon>
        <taxon>Caballeronia</taxon>
    </lineage>
</organism>
<keyword evidence="8" id="KW-1185">Reference proteome</keyword>
<feature type="binding site" evidence="6">
    <location>
        <position position="86"/>
    </location>
    <ligand>
        <name>Mg(2+)</name>
        <dbReference type="ChEBI" id="CHEBI:18420"/>
        <label>1</label>
        <note>catalytic</note>
    </ligand>
</feature>
<feature type="binding site" evidence="6">
    <location>
        <position position="71"/>
    </location>
    <ligand>
        <name>Mg(2+)</name>
        <dbReference type="ChEBI" id="CHEBI:18420"/>
        <label>1</label>
        <note>catalytic</note>
    </ligand>
</feature>
<keyword evidence="5 6" id="KW-0460">Magnesium</keyword>
<dbReference type="AlphaFoldDB" id="A0A158CJ28"/>
<evidence type="ECO:0000256" key="2">
    <source>
        <dbReference type="ARBA" id="ARBA00009759"/>
    </source>
</evidence>
<dbReference type="Gene3D" id="3.40.190.80">
    <property type="match status" value="1"/>
</dbReference>
<dbReference type="GO" id="GO:0000105">
    <property type="term" value="P:L-histidine biosynthetic process"/>
    <property type="evidence" value="ECO:0007669"/>
    <property type="project" value="TreeGrafter"/>
</dbReference>
<reference evidence="7" key="1">
    <citation type="submission" date="2016-01" db="EMBL/GenBank/DDBJ databases">
        <authorList>
            <person name="Peeters C."/>
        </authorList>
    </citation>
    <scope>NUCLEOTIDE SEQUENCE</scope>
    <source>
        <strain evidence="7">LMG 29322</strain>
    </source>
</reference>
<name>A0A158CJ28_9BURK</name>
<evidence type="ECO:0000256" key="5">
    <source>
        <dbReference type="ARBA" id="ARBA00022842"/>
    </source>
</evidence>
<feature type="binding site" evidence="6">
    <location>
        <position position="89"/>
    </location>
    <ligand>
        <name>Mg(2+)</name>
        <dbReference type="ChEBI" id="CHEBI:18420"/>
        <label>1</label>
        <note>catalytic</note>
    </ligand>
</feature>
<dbReference type="EMBL" id="FCOA02000023">
    <property type="protein sequence ID" value="SAK82282.1"/>
    <property type="molecule type" value="Genomic_DNA"/>
</dbReference>
<comment type="cofactor">
    <cofactor evidence="1 6">
        <name>Mg(2+)</name>
        <dbReference type="ChEBI" id="CHEBI:18420"/>
    </cofactor>
</comment>
<dbReference type="RefSeq" id="WP_061170585.1">
    <property type="nucleotide sequence ID" value="NZ_FCOA02000023.1"/>
</dbReference>
<sequence>MENPVSSNDIFQFLNQLGDESRALAMTYFRARFHVERKSDNSPVTDADRAIEHRLRELIAERFPSHSIVGEEEGGSLAEGTNWVIDPIDGTKSFVAGIPLFGSLVAMLEARLPKYGLIEIPALSERWIGSGDVALFNGSVCRTSSCEHLHQARLCATDPHIFRDAALEAFEILRRSASITRFGTDCYGYGLLASGHVDLVVEADLEVYDLMAVVPIIEASGGTVTTWSGEPLHECFDGTVIAAATTRLHAKVVEMFRTARPQ</sequence>
<dbReference type="STRING" id="1777140.AWB79_05458"/>
<evidence type="ECO:0000256" key="6">
    <source>
        <dbReference type="PIRSR" id="PIRSR600760-2"/>
    </source>
</evidence>
<dbReference type="Gene3D" id="3.30.540.10">
    <property type="entry name" value="Fructose-1,6-Bisphosphatase, subunit A, domain 1"/>
    <property type="match status" value="1"/>
</dbReference>
<dbReference type="OrthoDB" id="9785695at2"/>
<evidence type="ECO:0000256" key="4">
    <source>
        <dbReference type="ARBA" id="ARBA00022801"/>
    </source>
</evidence>
<gene>
    <name evidence="7" type="ORF">AWB79_05458</name>
</gene>
<comment type="caution">
    <text evidence="7">The sequence shown here is derived from an EMBL/GenBank/DDBJ whole genome shotgun (WGS) entry which is preliminary data.</text>
</comment>
<dbReference type="CDD" id="cd01641">
    <property type="entry name" value="Bacterial_IMPase_like_1"/>
    <property type="match status" value="1"/>
</dbReference>
<keyword evidence="3 6" id="KW-0479">Metal-binding</keyword>
<dbReference type="GO" id="GO:0016791">
    <property type="term" value="F:phosphatase activity"/>
    <property type="evidence" value="ECO:0007669"/>
    <property type="project" value="UniProtKB-ARBA"/>
</dbReference>
<accession>A0A158CJ28</accession>
<dbReference type="SUPFAM" id="SSF56655">
    <property type="entry name" value="Carbohydrate phosphatase"/>
    <property type="match status" value="1"/>
</dbReference>
<feature type="binding site" evidence="6">
    <location>
        <position position="209"/>
    </location>
    <ligand>
        <name>Mg(2+)</name>
        <dbReference type="ChEBI" id="CHEBI:18420"/>
        <label>1</label>
        <note>catalytic</note>
    </ligand>
</feature>
<evidence type="ECO:0000313" key="7">
    <source>
        <dbReference type="EMBL" id="SAK82282.1"/>
    </source>
</evidence>